<reference evidence="1" key="1">
    <citation type="submission" date="2021-08" db="EMBL/GenBank/DDBJ databases">
        <title>The first chromosome-level gecko genome reveals the dynamic sex chromosomes of Neotropical dwarf geckos (Sphaerodactylidae: Sphaerodactylus).</title>
        <authorList>
            <person name="Pinto B.J."/>
            <person name="Keating S.E."/>
            <person name="Gamble T."/>
        </authorList>
    </citation>
    <scope>NUCLEOTIDE SEQUENCE</scope>
    <source>
        <strain evidence="1">TG3544</strain>
    </source>
</reference>
<comment type="caution">
    <text evidence="1">The sequence shown here is derived from an EMBL/GenBank/DDBJ whole genome shotgun (WGS) entry which is preliminary data.</text>
</comment>
<dbReference type="Proteomes" id="UP000827872">
    <property type="component" value="Linkage Group LG16"/>
</dbReference>
<evidence type="ECO:0000313" key="2">
    <source>
        <dbReference type="Proteomes" id="UP000827872"/>
    </source>
</evidence>
<dbReference type="EMBL" id="CM037629">
    <property type="protein sequence ID" value="KAH7990652.1"/>
    <property type="molecule type" value="Genomic_DNA"/>
</dbReference>
<protein>
    <submittedName>
        <fullName evidence="1">Uncharacterized protein</fullName>
    </submittedName>
</protein>
<evidence type="ECO:0000313" key="1">
    <source>
        <dbReference type="EMBL" id="KAH7990652.1"/>
    </source>
</evidence>
<keyword evidence="2" id="KW-1185">Reference proteome</keyword>
<sequence length="357" mass="40692">MEPEGVVLETLGLYTIVGLLRMATMGLPTLWDFSLRIQNLKFDGVKVRVYQPKIQAAQKRKGLLYFHGGAGTYGCVGSYERVLRHFAKETDSVVMAVGYNLGPENPYPNQYTECYKATVHFMKNAEDFGVDPSRIIISGDSCGANFATRICQLLAERTDLPKVHAQVLIYPALQGVDFYLPSYQQNKRVPIMWREFVAYFACLYLRKSTSIIPDVLESCHVPEDLKRKYSKWVSADLIPDEFKTRSYKPQDPALYKFKPQVYEQMKEVLEETFSPMLVEDAVIRKLPQTYMLICEFDVVRDDGLLYKKRLEDNGVPVTLCHIKGGIHGVLSLFGYGIFSFPSAELIVRDVTKFIKSL</sequence>
<accession>A0ACB8EEH0</accession>
<proteinExistence type="predicted"/>
<gene>
    <name evidence="1" type="ORF">K3G42_009714</name>
</gene>
<organism evidence="1 2">
    <name type="scientific">Sphaerodactylus townsendi</name>
    <dbReference type="NCBI Taxonomy" id="933632"/>
    <lineage>
        <taxon>Eukaryota</taxon>
        <taxon>Metazoa</taxon>
        <taxon>Chordata</taxon>
        <taxon>Craniata</taxon>
        <taxon>Vertebrata</taxon>
        <taxon>Euteleostomi</taxon>
        <taxon>Lepidosauria</taxon>
        <taxon>Squamata</taxon>
        <taxon>Bifurcata</taxon>
        <taxon>Gekkota</taxon>
        <taxon>Sphaerodactylidae</taxon>
        <taxon>Sphaerodactylus</taxon>
    </lineage>
</organism>
<name>A0ACB8EEH0_9SAUR</name>